<keyword evidence="9" id="KW-1185">Reference proteome</keyword>
<dbReference type="RefSeq" id="WP_338225532.1">
    <property type="nucleotide sequence ID" value="NZ_BTPD01000012.1"/>
</dbReference>
<keyword evidence="3" id="KW-1003">Cell membrane</keyword>
<evidence type="ECO:0000256" key="6">
    <source>
        <dbReference type="ARBA" id="ARBA00023136"/>
    </source>
</evidence>
<dbReference type="InterPro" id="IPR005614">
    <property type="entry name" value="NrfD-like"/>
</dbReference>
<dbReference type="EMBL" id="BTPD01000012">
    <property type="protein sequence ID" value="GMQ30826.1"/>
    <property type="molecule type" value="Genomic_DNA"/>
</dbReference>
<name>A0ABQ6PT62_9BACT</name>
<feature type="transmembrane region" description="Helical" evidence="7">
    <location>
        <begin position="412"/>
        <end position="433"/>
    </location>
</feature>
<protein>
    <submittedName>
        <fullName evidence="8">Polysulfide reductase NrfD</fullName>
    </submittedName>
</protein>
<feature type="transmembrane region" description="Helical" evidence="7">
    <location>
        <begin position="113"/>
        <end position="133"/>
    </location>
</feature>
<evidence type="ECO:0000256" key="3">
    <source>
        <dbReference type="ARBA" id="ARBA00022475"/>
    </source>
</evidence>
<evidence type="ECO:0000256" key="2">
    <source>
        <dbReference type="ARBA" id="ARBA00008929"/>
    </source>
</evidence>
<feature type="transmembrane region" description="Helical" evidence="7">
    <location>
        <begin position="80"/>
        <end position="101"/>
    </location>
</feature>
<dbReference type="PANTHER" id="PTHR43044:SF2">
    <property type="entry name" value="POLYSULPHIDE REDUCTASE NRFD"/>
    <property type="match status" value="1"/>
</dbReference>
<feature type="transmembrane region" description="Helical" evidence="7">
    <location>
        <begin position="37"/>
        <end position="60"/>
    </location>
</feature>
<comment type="subcellular location">
    <subcellularLocation>
        <location evidence="1">Cell membrane</location>
        <topology evidence="1">Multi-pass membrane protein</topology>
    </subcellularLocation>
</comment>
<dbReference type="Proteomes" id="UP001338309">
    <property type="component" value="Unassembled WGS sequence"/>
</dbReference>
<evidence type="ECO:0000256" key="5">
    <source>
        <dbReference type="ARBA" id="ARBA00022989"/>
    </source>
</evidence>
<evidence type="ECO:0000256" key="1">
    <source>
        <dbReference type="ARBA" id="ARBA00004651"/>
    </source>
</evidence>
<organism evidence="8 9">
    <name type="scientific">Algoriphagus confluentis</name>
    <dbReference type="NCBI Taxonomy" id="1697556"/>
    <lineage>
        <taxon>Bacteria</taxon>
        <taxon>Pseudomonadati</taxon>
        <taxon>Bacteroidota</taxon>
        <taxon>Cytophagia</taxon>
        <taxon>Cytophagales</taxon>
        <taxon>Cyclobacteriaceae</taxon>
        <taxon>Algoriphagus</taxon>
    </lineage>
</organism>
<feature type="transmembrane region" description="Helical" evidence="7">
    <location>
        <begin position="221"/>
        <end position="240"/>
    </location>
</feature>
<evidence type="ECO:0000313" key="9">
    <source>
        <dbReference type="Proteomes" id="UP001338309"/>
    </source>
</evidence>
<dbReference type="PANTHER" id="PTHR43044">
    <property type="match status" value="1"/>
</dbReference>
<evidence type="ECO:0000256" key="4">
    <source>
        <dbReference type="ARBA" id="ARBA00022692"/>
    </source>
</evidence>
<gene>
    <name evidence="8" type="primary">nrfD</name>
    <name evidence="8" type="ORF">Aconfl_34690</name>
</gene>
<accession>A0ABQ6PT62</accession>
<evidence type="ECO:0000313" key="8">
    <source>
        <dbReference type="EMBL" id="GMQ30826.1"/>
    </source>
</evidence>
<proteinExistence type="inferred from homology"/>
<feature type="transmembrane region" description="Helical" evidence="7">
    <location>
        <begin position="260"/>
        <end position="279"/>
    </location>
</feature>
<reference evidence="8 9" key="1">
    <citation type="submission" date="2023-08" db="EMBL/GenBank/DDBJ databases">
        <title>Draft genome sequence of Algoriphagus confluentis.</title>
        <authorList>
            <person name="Takatani N."/>
            <person name="Hosokawa M."/>
            <person name="Sawabe T."/>
        </authorList>
    </citation>
    <scope>NUCLEOTIDE SEQUENCE [LARGE SCALE GENOMIC DNA]</scope>
    <source>
        <strain evidence="8 9">NBRC 111222</strain>
    </source>
</reference>
<comment type="similarity">
    <text evidence="2">Belongs to the NrfD family.</text>
</comment>
<feature type="transmembrane region" description="Helical" evidence="7">
    <location>
        <begin position="342"/>
        <end position="360"/>
    </location>
</feature>
<feature type="transmembrane region" description="Helical" evidence="7">
    <location>
        <begin position="300"/>
        <end position="322"/>
    </location>
</feature>
<dbReference type="Pfam" id="PF03916">
    <property type="entry name" value="NrfD"/>
    <property type="match status" value="1"/>
</dbReference>
<evidence type="ECO:0000256" key="7">
    <source>
        <dbReference type="SAM" id="Phobius"/>
    </source>
</evidence>
<keyword evidence="6 7" id="KW-0472">Membrane</keyword>
<keyword evidence="5 7" id="KW-1133">Transmembrane helix</keyword>
<sequence length="454" mass="51283">MQVTSSVRQPLVTGGKTYHDVTHDIARQVEGKPSLSWFLAFLTAAGVLALGFIALAATLWEGIGMWGLNKTVGWAWDITNFVWWVGIGHAGTLISAVLLLFRQKWRTSINRAAEAMTIFAVICAAMFPVIHMGRPWLGAYWALPLPNTFGSLWVNFNSPLLWDVFAISTYFSVSLVFWYIGLIPDFATIRDRATGLRKTIYGALSFGWDGAAKTWMRYESVSLILAGLATPLVLSVHTIVSFDFATSVIPGWHTTIFPPYFVAGAIFSGFAMVLTLMIITRKVFKLEDYITIGHIELMNIVIIITGSIVGIAYITEFFIAWYSGVEAEQYAFINRATGPYWWAYWSMMTCNVISPQLFWFKKIRTSIVATFLLSLVVNIGMWFERFVIIVTSLHRDYLPSSWAMFYPTWADVGVYLFTFGLFFTLFFLFAKFFPVINMAEVKSVLKSSSEKVEK</sequence>
<comment type="caution">
    <text evidence="8">The sequence shown here is derived from an EMBL/GenBank/DDBJ whole genome shotgun (WGS) entry which is preliminary data.</text>
</comment>
<feature type="transmembrane region" description="Helical" evidence="7">
    <location>
        <begin position="160"/>
        <end position="182"/>
    </location>
</feature>
<feature type="transmembrane region" description="Helical" evidence="7">
    <location>
        <begin position="367"/>
        <end position="392"/>
    </location>
</feature>
<keyword evidence="4 7" id="KW-0812">Transmembrane</keyword>